<dbReference type="Pfam" id="PF00197">
    <property type="entry name" value="Kunitz_legume"/>
    <property type="match status" value="1"/>
</dbReference>
<gene>
    <name evidence="4" type="ORF">CQW23_08363</name>
</gene>
<dbReference type="SUPFAM" id="SSF50386">
    <property type="entry name" value="STI-like"/>
    <property type="match status" value="1"/>
</dbReference>
<feature type="chain" id="PRO_5013706744" evidence="3">
    <location>
        <begin position="20"/>
        <end position="224"/>
    </location>
</feature>
<dbReference type="PANTHER" id="PTHR33107:SF43">
    <property type="entry name" value="KUNITZ-TYPE PROTEASE INHIBITOR"/>
    <property type="match status" value="1"/>
</dbReference>
<evidence type="ECO:0000256" key="3">
    <source>
        <dbReference type="SAM" id="SignalP"/>
    </source>
</evidence>
<reference evidence="5" key="2">
    <citation type="journal article" date="2017" name="J. Anim. Genet.">
        <title>Multiple reference genome sequences of hot pepper reveal the massive evolution of plant disease resistance genes by retroduplication.</title>
        <authorList>
            <person name="Kim S."/>
            <person name="Park J."/>
            <person name="Yeom S.-I."/>
            <person name="Kim Y.-M."/>
            <person name="Seo E."/>
            <person name="Kim K.-T."/>
            <person name="Kim M.-S."/>
            <person name="Lee J.M."/>
            <person name="Cheong K."/>
            <person name="Shin H.-S."/>
            <person name="Kim S.-B."/>
            <person name="Han K."/>
            <person name="Lee J."/>
            <person name="Park M."/>
            <person name="Lee H.-A."/>
            <person name="Lee H.-Y."/>
            <person name="Lee Y."/>
            <person name="Oh S."/>
            <person name="Lee J.H."/>
            <person name="Choi E."/>
            <person name="Choi E."/>
            <person name="Lee S.E."/>
            <person name="Jeon J."/>
            <person name="Kim H."/>
            <person name="Choi G."/>
            <person name="Song H."/>
            <person name="Lee J."/>
            <person name="Lee S.-C."/>
            <person name="Kwon J.-K."/>
            <person name="Lee H.-Y."/>
            <person name="Koo N."/>
            <person name="Hong Y."/>
            <person name="Kim R.W."/>
            <person name="Kang W.-H."/>
            <person name="Huh J.H."/>
            <person name="Kang B.-C."/>
            <person name="Yang T.-J."/>
            <person name="Lee Y.-H."/>
            <person name="Bennetzen J.L."/>
            <person name="Choi D."/>
        </authorList>
    </citation>
    <scope>NUCLEOTIDE SEQUENCE [LARGE SCALE GENOMIC DNA]</scope>
    <source>
        <strain evidence="5">cv. PBC81</strain>
    </source>
</reference>
<evidence type="ECO:0000313" key="5">
    <source>
        <dbReference type="Proteomes" id="UP000224567"/>
    </source>
</evidence>
<dbReference type="SMART" id="SM00452">
    <property type="entry name" value="STI"/>
    <property type="match status" value="1"/>
</dbReference>
<keyword evidence="5" id="KW-1185">Reference proteome</keyword>
<evidence type="ECO:0000256" key="2">
    <source>
        <dbReference type="ARBA" id="ARBA00022690"/>
    </source>
</evidence>
<dbReference type="CDD" id="cd23372">
    <property type="entry name" value="beta-trefoil_STI_CPI-like"/>
    <property type="match status" value="1"/>
</dbReference>
<comment type="caution">
    <text evidence="4">The sequence shown here is derived from an EMBL/GenBank/DDBJ whole genome shotgun (WGS) entry which is preliminary data.</text>
</comment>
<dbReference type="PROSITE" id="PS00283">
    <property type="entry name" value="SOYBEAN_KUNITZ"/>
    <property type="match status" value="1"/>
</dbReference>
<dbReference type="InterPro" id="IPR011065">
    <property type="entry name" value="Kunitz_inhibitor_STI-like_sf"/>
</dbReference>
<evidence type="ECO:0000256" key="1">
    <source>
        <dbReference type="ARBA" id="ARBA00005440"/>
    </source>
</evidence>
<sequence length="224" mass="24619">MKKHLLLLSFCLLPFVTFSYNHIELPTTKNDLPPVIFLVRDVNGEALQVGATYRIISPFWGAAGGDVYLGPSPNSDANCPNGVFRYISGRGRSGTPVTFTKFNYTGSSESGIHVTEDINIQFDNASSKLCGNNTTWRVGDFDVFQGARLLETGGTIIGSWFKIVKAPQSPIDRDIYVLLNCPGPLVCPSCPIDECQSVGVVLQEGKRRLALVRYEPLRVQFSKV</sequence>
<keyword evidence="3" id="KW-0732">Signal</keyword>
<dbReference type="EMBL" id="MLFT02000003">
    <property type="protein sequence ID" value="PHT53901.1"/>
    <property type="molecule type" value="Genomic_DNA"/>
</dbReference>
<comment type="similarity">
    <text evidence="1">Belongs to the protease inhibitor I3 (leguminous Kunitz-type inhibitor) family.</text>
</comment>
<proteinExistence type="inferred from homology"/>
<feature type="signal peptide" evidence="3">
    <location>
        <begin position="1"/>
        <end position="19"/>
    </location>
</feature>
<dbReference type="Gene3D" id="2.80.10.50">
    <property type="match status" value="1"/>
</dbReference>
<dbReference type="InterPro" id="IPR002160">
    <property type="entry name" value="Prot_inh_Kunz-lg"/>
</dbReference>
<evidence type="ECO:0000313" key="4">
    <source>
        <dbReference type="EMBL" id="PHT53901.1"/>
    </source>
</evidence>
<dbReference type="OrthoDB" id="1918435at2759"/>
<dbReference type="GO" id="GO:0004866">
    <property type="term" value="F:endopeptidase inhibitor activity"/>
    <property type="evidence" value="ECO:0007669"/>
    <property type="project" value="InterPro"/>
</dbReference>
<dbReference type="PRINTS" id="PR00291">
    <property type="entry name" value="KUNITZINHBTR"/>
</dbReference>
<name>A0A2G2X980_CAPBA</name>
<dbReference type="PANTHER" id="PTHR33107">
    <property type="entry name" value="KUNITZ TRYPSIN INHIBITOR 2"/>
    <property type="match status" value="1"/>
</dbReference>
<organism evidence="4 5">
    <name type="scientific">Capsicum baccatum</name>
    <name type="common">Peruvian pepper</name>
    <dbReference type="NCBI Taxonomy" id="33114"/>
    <lineage>
        <taxon>Eukaryota</taxon>
        <taxon>Viridiplantae</taxon>
        <taxon>Streptophyta</taxon>
        <taxon>Embryophyta</taxon>
        <taxon>Tracheophyta</taxon>
        <taxon>Spermatophyta</taxon>
        <taxon>Magnoliopsida</taxon>
        <taxon>eudicotyledons</taxon>
        <taxon>Gunneridae</taxon>
        <taxon>Pentapetalae</taxon>
        <taxon>asterids</taxon>
        <taxon>lamiids</taxon>
        <taxon>Solanales</taxon>
        <taxon>Solanaceae</taxon>
        <taxon>Solanoideae</taxon>
        <taxon>Capsiceae</taxon>
        <taxon>Capsicum</taxon>
    </lineage>
</organism>
<protein>
    <submittedName>
        <fullName evidence="4">Serine protease inhibitor 1</fullName>
    </submittedName>
</protein>
<accession>A0A2G2X980</accession>
<reference evidence="4 5" key="1">
    <citation type="journal article" date="2017" name="Genome Biol.">
        <title>New reference genome sequences of hot pepper reveal the massive evolution of plant disease-resistance genes by retroduplication.</title>
        <authorList>
            <person name="Kim S."/>
            <person name="Park J."/>
            <person name="Yeom S.I."/>
            <person name="Kim Y.M."/>
            <person name="Seo E."/>
            <person name="Kim K.T."/>
            <person name="Kim M.S."/>
            <person name="Lee J.M."/>
            <person name="Cheong K."/>
            <person name="Shin H.S."/>
            <person name="Kim S.B."/>
            <person name="Han K."/>
            <person name="Lee J."/>
            <person name="Park M."/>
            <person name="Lee H.A."/>
            <person name="Lee H.Y."/>
            <person name="Lee Y."/>
            <person name="Oh S."/>
            <person name="Lee J.H."/>
            <person name="Choi E."/>
            <person name="Choi E."/>
            <person name="Lee S.E."/>
            <person name="Jeon J."/>
            <person name="Kim H."/>
            <person name="Choi G."/>
            <person name="Song H."/>
            <person name="Lee J."/>
            <person name="Lee S.C."/>
            <person name="Kwon J.K."/>
            <person name="Lee H.Y."/>
            <person name="Koo N."/>
            <person name="Hong Y."/>
            <person name="Kim R.W."/>
            <person name="Kang W.H."/>
            <person name="Huh J.H."/>
            <person name="Kang B.C."/>
            <person name="Yang T.J."/>
            <person name="Lee Y.H."/>
            <person name="Bennetzen J.L."/>
            <person name="Choi D."/>
        </authorList>
    </citation>
    <scope>NUCLEOTIDE SEQUENCE [LARGE SCALE GENOMIC DNA]</scope>
    <source>
        <strain evidence="5">cv. PBC81</strain>
    </source>
</reference>
<keyword evidence="2 4" id="KW-0646">Protease inhibitor</keyword>
<dbReference type="AlphaFoldDB" id="A0A2G2X980"/>
<dbReference type="Proteomes" id="UP000224567">
    <property type="component" value="Unassembled WGS sequence"/>
</dbReference>
<keyword evidence="4" id="KW-0722">Serine protease inhibitor</keyword>